<feature type="transmembrane region" description="Helical" evidence="3">
    <location>
        <begin position="7"/>
        <end position="26"/>
    </location>
</feature>
<dbReference type="EMBL" id="FN554974">
    <property type="protein sequence ID" value="CBH18361.1"/>
    <property type="molecule type" value="Genomic_DNA"/>
</dbReference>
<name>D0A9L0_TRYB9</name>
<evidence type="ECO:0000256" key="2">
    <source>
        <dbReference type="SAM" id="MobiDB-lite"/>
    </source>
</evidence>
<evidence type="ECO:0000313" key="5">
    <source>
        <dbReference type="Proteomes" id="UP000002316"/>
    </source>
</evidence>
<dbReference type="OrthoDB" id="247205at2759"/>
<dbReference type="RefSeq" id="XP_011780625.1">
    <property type="nucleotide sequence ID" value="XM_011782323.1"/>
</dbReference>
<dbReference type="GeneID" id="23866665"/>
<gene>
    <name evidence="4" type="ORF">TbgDal_XI14800</name>
</gene>
<feature type="transmembrane region" description="Helical" evidence="3">
    <location>
        <begin position="32"/>
        <end position="51"/>
    </location>
</feature>
<dbReference type="KEGG" id="tbg:TbgDal_XI14800"/>
<dbReference type="VEuPathDB" id="TriTrypDB:Tbg972.11.14800"/>
<keyword evidence="3" id="KW-0472">Membrane</keyword>
<protein>
    <submittedName>
        <fullName evidence="4">Uncharacterized protein</fullName>
    </submittedName>
</protein>
<feature type="region of interest" description="Disordered" evidence="2">
    <location>
        <begin position="128"/>
        <end position="173"/>
    </location>
</feature>
<organism evidence="4 5">
    <name type="scientific">Trypanosoma brucei gambiense (strain MHOM/CI/86/DAL972)</name>
    <dbReference type="NCBI Taxonomy" id="679716"/>
    <lineage>
        <taxon>Eukaryota</taxon>
        <taxon>Discoba</taxon>
        <taxon>Euglenozoa</taxon>
        <taxon>Kinetoplastea</taxon>
        <taxon>Metakinetoplastina</taxon>
        <taxon>Trypanosomatida</taxon>
        <taxon>Trypanosomatidae</taxon>
        <taxon>Trypanosoma</taxon>
    </lineage>
</organism>
<reference evidence="5" key="1">
    <citation type="journal article" date="2010" name="PLoS Negl. Trop. Dis.">
        <title>The genome sequence of Trypanosoma brucei gambiense, causative agent of chronic human african trypanosomiasis.</title>
        <authorList>
            <person name="Jackson A.P."/>
            <person name="Sanders M."/>
            <person name="Berry A."/>
            <person name="McQuillan J."/>
            <person name="Aslett M.A."/>
            <person name="Quail M.A."/>
            <person name="Chukualim B."/>
            <person name="Capewell P."/>
            <person name="MacLeod A."/>
            <person name="Melville S.E."/>
            <person name="Gibson W."/>
            <person name="Barry J.D."/>
            <person name="Berriman M."/>
            <person name="Hertz-Fowler C."/>
        </authorList>
    </citation>
    <scope>NUCLEOTIDE SEQUENCE [LARGE SCALE GENOMIC DNA]</scope>
    <source>
        <strain evidence="5">MHOM/CI/86/DAL972</strain>
    </source>
</reference>
<evidence type="ECO:0000256" key="1">
    <source>
        <dbReference type="SAM" id="Coils"/>
    </source>
</evidence>
<proteinExistence type="predicted"/>
<feature type="compositionally biased region" description="Low complexity" evidence="2">
    <location>
        <begin position="128"/>
        <end position="137"/>
    </location>
</feature>
<accession>D0A9L0</accession>
<feature type="coiled-coil region" evidence="1">
    <location>
        <begin position="252"/>
        <end position="286"/>
    </location>
</feature>
<dbReference type="Proteomes" id="UP000002316">
    <property type="component" value="Chromosome 11"/>
</dbReference>
<keyword evidence="3" id="KW-0812">Transmembrane</keyword>
<dbReference type="AlphaFoldDB" id="D0A9L0"/>
<evidence type="ECO:0000313" key="4">
    <source>
        <dbReference type="EMBL" id="CBH18361.1"/>
    </source>
</evidence>
<evidence type="ECO:0000256" key="3">
    <source>
        <dbReference type="SAM" id="Phobius"/>
    </source>
</evidence>
<feature type="compositionally biased region" description="Low complexity" evidence="2">
    <location>
        <begin position="149"/>
        <end position="167"/>
    </location>
</feature>
<keyword evidence="3" id="KW-1133">Transmembrane helix</keyword>
<sequence length="444" mass="50290">MCLATCIIVYLYIYIYICVCVCVRNICMNHYIDIYIYIYSSLLFLISRLYLPFQWQHTHNIYIYTERERERGTFTYVFFSPYAAESVAAAHSDSVRPTLNRFSQPGVGISMHPYLFICKEGNNNNGSSTNLKSSMSLSDRRHTPLGRNLSESTELSQSLSSHSGGSSPIPRPNLDDITRRLLEENEGMLFEINKLTRELTDERAKVSGLHETLAERSAELELMKEKLSDATVVATDDTGKPINYKRECDRLAADNNRLVKEYERVCTELEKRTEEIRREMGDQRDEAEGKTISVQVEQFNREITALVPTVEHIVNSLKRCVVTGGIAEERILENAQKELHTMRRITDTVRRMNAGDETCVKGLLTQIQKGEQLTAPGDVAVVIRWMVVRAFEAGLQSAEGNLRTLVDILNNSKGRHTGENATTGSGEVPASGISVRQMFRLLKM</sequence>
<keyword evidence="1" id="KW-0175">Coiled coil</keyword>